<dbReference type="Gene3D" id="1.20.82.10">
    <property type="entry name" value="ADP Ribosyl Cyclase, Chain A, domain 1"/>
    <property type="match status" value="1"/>
</dbReference>
<evidence type="ECO:0000256" key="22">
    <source>
        <dbReference type="ARBA" id="ARBA00049238"/>
    </source>
</evidence>
<keyword evidence="8 24" id="KW-0812">Transmembrane</keyword>
<evidence type="ECO:0000256" key="3">
    <source>
        <dbReference type="ARBA" id="ARBA00011738"/>
    </source>
</evidence>
<evidence type="ECO:0000256" key="21">
    <source>
        <dbReference type="ARBA" id="ARBA00031840"/>
    </source>
</evidence>
<dbReference type="PANTHER" id="PTHR10912:SF5">
    <property type="entry name" value="ADP-RIBOSYL CYCLASE_CYCLIC ADP-RIBOSE HYDROLASE 1"/>
    <property type="match status" value="1"/>
</dbReference>
<evidence type="ECO:0000256" key="15">
    <source>
        <dbReference type="ARBA" id="ARBA00023157"/>
    </source>
</evidence>
<evidence type="ECO:0000256" key="14">
    <source>
        <dbReference type="ARBA" id="ARBA00023136"/>
    </source>
</evidence>
<comment type="subcellular location">
    <subcellularLocation>
        <location evidence="1">Membrane</location>
        <topology evidence="1">Single-pass type II membrane protein</topology>
    </subcellularLocation>
</comment>
<evidence type="ECO:0000256" key="19">
    <source>
        <dbReference type="ARBA" id="ARBA00030418"/>
    </source>
</evidence>
<evidence type="ECO:0000256" key="4">
    <source>
        <dbReference type="ARBA" id="ARBA00011982"/>
    </source>
</evidence>
<keyword evidence="14 24" id="KW-0472">Membrane</keyword>
<comment type="subunit">
    <text evidence="3">Homodimer.</text>
</comment>
<dbReference type="InParanoid" id="A0A6P7X6G4"/>
<evidence type="ECO:0000313" key="25">
    <source>
        <dbReference type="Proteomes" id="UP000515156"/>
    </source>
</evidence>
<dbReference type="GO" id="GO:0061809">
    <property type="term" value="F:NAD+ nucleosidase activity, cyclic ADP-ribose generating"/>
    <property type="evidence" value="ECO:0007669"/>
    <property type="project" value="UniProtKB-EC"/>
</dbReference>
<dbReference type="Proteomes" id="UP000515156">
    <property type="component" value="Chromosome 2"/>
</dbReference>
<sequence>MAEEGKPAWGDPPRVVTLDMLWHSMEKMQNLILNSIQETKKLATTVDQLSKSMEKLKQDLKDQEKHSQEETVKIKENVSAVIKDSVNMRHVATEGQNFPLPHCRRAQNVPSESCALHPTSQVPLPGGIILVLLILIAVVASVAAVRAKKHQPDSNLLAVEVEEHWKGGGTTRNLQEIIVGRCYDYVRAASPWIGEKNCAHIWEEFQNVFVYKNPCSVMKEDYQRLMDLTSHPIPCNKSMFWSKTNDLVHQYTKASPDFVTLENTMLGYLADGLTWCGKLSSPGINHQSCPSWRECEDNPVSSFWKIASESFAKASCGVVQVMLNGSLSGVSISKNSLFRSVEVPHFNPNKISEVRVWVIDDVGGPDSESCDSQSVMELENELKERNFKYSCFDNYRPVRLLQCVRNPDHAECKFCS</sequence>
<evidence type="ECO:0000313" key="26">
    <source>
        <dbReference type="RefSeq" id="XP_030048048.1"/>
    </source>
</evidence>
<dbReference type="AlphaFoldDB" id="A0A6P7X6G4"/>
<evidence type="ECO:0000256" key="2">
    <source>
        <dbReference type="ARBA" id="ARBA00005406"/>
    </source>
</evidence>
<keyword evidence="15" id="KW-1015">Disulfide bond</keyword>
<keyword evidence="25" id="KW-1185">Reference proteome</keyword>
<evidence type="ECO:0000256" key="11">
    <source>
        <dbReference type="ARBA" id="ARBA00022968"/>
    </source>
</evidence>
<evidence type="ECO:0000256" key="13">
    <source>
        <dbReference type="ARBA" id="ARBA00023027"/>
    </source>
</evidence>
<evidence type="ECO:0000256" key="5">
    <source>
        <dbReference type="ARBA" id="ARBA00012600"/>
    </source>
</evidence>
<evidence type="ECO:0000256" key="10">
    <source>
        <dbReference type="ARBA" id="ARBA00022857"/>
    </source>
</evidence>
<evidence type="ECO:0000256" key="24">
    <source>
        <dbReference type="SAM" id="Phobius"/>
    </source>
</evidence>
<evidence type="ECO:0000256" key="16">
    <source>
        <dbReference type="ARBA" id="ARBA00023180"/>
    </source>
</evidence>
<accession>A0A6P7X6G4</accession>
<evidence type="ECO:0000256" key="23">
    <source>
        <dbReference type="SAM" id="Coils"/>
    </source>
</evidence>
<proteinExistence type="inferred from homology"/>
<comment type="similarity">
    <text evidence="2">Belongs to the ADP-ribosyl cyclase family.</text>
</comment>
<gene>
    <name evidence="26" type="primary">LOC115462162</name>
</gene>
<dbReference type="GO" id="GO:0016740">
    <property type="term" value="F:transferase activity"/>
    <property type="evidence" value="ECO:0007669"/>
    <property type="project" value="UniProtKB-KW"/>
</dbReference>
<dbReference type="GO" id="GO:0030890">
    <property type="term" value="P:positive regulation of B cell proliferation"/>
    <property type="evidence" value="ECO:0007669"/>
    <property type="project" value="TreeGrafter"/>
</dbReference>
<dbReference type="GO" id="GO:0016849">
    <property type="term" value="F:phosphorus-oxygen lyase activity"/>
    <property type="evidence" value="ECO:0007669"/>
    <property type="project" value="TreeGrafter"/>
</dbReference>
<dbReference type="RefSeq" id="XP_030048048.1">
    <property type="nucleotide sequence ID" value="XM_030192188.1"/>
</dbReference>
<keyword evidence="9" id="KW-0378">Hydrolase</keyword>
<dbReference type="InterPro" id="IPR003193">
    <property type="entry name" value="ADP-ribosyl_cyclase"/>
</dbReference>
<feature type="transmembrane region" description="Helical" evidence="24">
    <location>
        <begin position="124"/>
        <end position="145"/>
    </location>
</feature>
<dbReference type="KEGG" id="muo:115462162"/>
<evidence type="ECO:0000256" key="1">
    <source>
        <dbReference type="ARBA" id="ARBA00004606"/>
    </source>
</evidence>
<dbReference type="EC" id="3.2.2.6" evidence="4"/>
<reference evidence="26" key="1">
    <citation type="submission" date="2025-08" db="UniProtKB">
        <authorList>
            <consortium name="RefSeq"/>
        </authorList>
    </citation>
    <scope>IDENTIFICATION</scope>
</reference>
<keyword evidence="13" id="KW-0520">NAD</keyword>
<keyword evidence="16" id="KW-0325">Glycoprotein</keyword>
<evidence type="ECO:0000256" key="8">
    <source>
        <dbReference type="ARBA" id="ARBA00022692"/>
    </source>
</evidence>
<comment type="catalytic activity">
    <reaction evidence="22">
        <text>NAD(+) + H2O = ADP-D-ribose + nicotinamide + H(+)</text>
        <dbReference type="Rhea" id="RHEA:16301"/>
        <dbReference type="ChEBI" id="CHEBI:15377"/>
        <dbReference type="ChEBI" id="CHEBI:15378"/>
        <dbReference type="ChEBI" id="CHEBI:17154"/>
        <dbReference type="ChEBI" id="CHEBI:57540"/>
        <dbReference type="ChEBI" id="CHEBI:57967"/>
        <dbReference type="EC" id="3.2.2.6"/>
    </reaction>
</comment>
<dbReference type="EC" id="2.4.99.20" evidence="5"/>
<organism evidence="25 26">
    <name type="scientific">Microcaecilia unicolor</name>
    <dbReference type="NCBI Taxonomy" id="1415580"/>
    <lineage>
        <taxon>Eukaryota</taxon>
        <taxon>Metazoa</taxon>
        <taxon>Chordata</taxon>
        <taxon>Craniata</taxon>
        <taxon>Vertebrata</taxon>
        <taxon>Euteleostomi</taxon>
        <taxon>Amphibia</taxon>
        <taxon>Gymnophiona</taxon>
        <taxon>Siphonopidae</taxon>
        <taxon>Microcaecilia</taxon>
    </lineage>
</organism>
<keyword evidence="11" id="KW-0735">Signal-anchor</keyword>
<keyword evidence="23" id="KW-0175">Coiled coil</keyword>
<evidence type="ECO:0000256" key="17">
    <source>
        <dbReference type="ARBA" id="ARBA00029787"/>
    </source>
</evidence>
<evidence type="ECO:0000256" key="6">
    <source>
        <dbReference type="ARBA" id="ARBA00015644"/>
    </source>
</evidence>
<feature type="coiled-coil region" evidence="23">
    <location>
        <begin position="39"/>
        <end position="73"/>
    </location>
</feature>
<keyword evidence="7" id="KW-0808">Transferase</keyword>
<keyword evidence="12 24" id="KW-1133">Transmembrane helix</keyword>
<keyword evidence="10" id="KW-0521">NADP</keyword>
<evidence type="ECO:0000256" key="18">
    <source>
        <dbReference type="ARBA" id="ARBA00030272"/>
    </source>
</evidence>
<evidence type="ECO:0000256" key="20">
    <source>
        <dbReference type="ARBA" id="ARBA00031355"/>
    </source>
</evidence>
<protein>
    <recommendedName>
        <fullName evidence="6">ADP-ribosyl cyclase/cyclic ADP-ribose hydrolase 1</fullName>
        <ecNumber evidence="5">2.4.99.20</ecNumber>
        <ecNumber evidence="4">3.2.2.6</ecNumber>
    </recommendedName>
    <alternativeName>
        <fullName evidence="21">2'-phospho-ADP-ribosyl cyclase</fullName>
    </alternativeName>
    <alternativeName>
        <fullName evidence="19">2'-phospho-ADP-ribosyl cyclase/2'-phospho-cyclic-ADP-ribose transferase</fullName>
    </alternativeName>
    <alternativeName>
        <fullName evidence="17">2'-phospho-cyclic-ADP-ribose transferase</fullName>
    </alternativeName>
    <alternativeName>
        <fullName evidence="20">ADP-ribosyl cyclase 1</fullName>
    </alternativeName>
    <alternativeName>
        <fullName evidence="18">Cyclic ADP-ribose hydrolase 1</fullName>
    </alternativeName>
</protein>
<dbReference type="GO" id="GO:0005886">
    <property type="term" value="C:plasma membrane"/>
    <property type="evidence" value="ECO:0007669"/>
    <property type="project" value="TreeGrafter"/>
</dbReference>
<dbReference type="SUPFAM" id="SSF52309">
    <property type="entry name" value="N-(deoxy)ribosyltransferase-like"/>
    <property type="match status" value="1"/>
</dbReference>
<dbReference type="PANTHER" id="PTHR10912">
    <property type="entry name" value="ADP-RIBOSYL CYCLASE"/>
    <property type="match status" value="1"/>
</dbReference>
<dbReference type="Pfam" id="PF02267">
    <property type="entry name" value="Rib_hydrolayse"/>
    <property type="match status" value="1"/>
</dbReference>
<dbReference type="GeneID" id="115462162"/>
<evidence type="ECO:0000256" key="12">
    <source>
        <dbReference type="ARBA" id="ARBA00022989"/>
    </source>
</evidence>
<dbReference type="FunCoup" id="A0A6P7X6G4">
    <property type="interactions" value="651"/>
</dbReference>
<name>A0A6P7X6G4_9AMPH</name>
<dbReference type="Gene3D" id="3.40.50.720">
    <property type="entry name" value="NAD(P)-binding Rossmann-like Domain"/>
    <property type="match status" value="1"/>
</dbReference>
<dbReference type="OrthoDB" id="10028716at2759"/>
<evidence type="ECO:0000256" key="7">
    <source>
        <dbReference type="ARBA" id="ARBA00022679"/>
    </source>
</evidence>
<dbReference type="CDD" id="cd04759">
    <property type="entry name" value="Rib_hydrolase"/>
    <property type="match status" value="1"/>
</dbReference>
<evidence type="ECO:0000256" key="9">
    <source>
        <dbReference type="ARBA" id="ARBA00022801"/>
    </source>
</evidence>